<gene>
    <name evidence="4" type="ORF">M569_15493</name>
</gene>
<feature type="compositionally biased region" description="Basic residues" evidence="2">
    <location>
        <begin position="1"/>
        <end position="10"/>
    </location>
</feature>
<dbReference type="InterPro" id="IPR021410">
    <property type="entry name" value="FAF"/>
</dbReference>
<evidence type="ECO:0000256" key="2">
    <source>
        <dbReference type="SAM" id="MobiDB-lite"/>
    </source>
</evidence>
<sequence>MKDPRRKTQKKQMSFPPPLTTMSGASTVEVQCRREEGRLIIETVEAPFKNSYLQAERRDGRLKLSFPVVMPADDDAGDGDGGEMEIEKIQWLS</sequence>
<feature type="region of interest" description="Disordered" evidence="2">
    <location>
        <begin position="1"/>
        <end position="24"/>
    </location>
</feature>
<feature type="compositionally biased region" description="Acidic residues" evidence="2">
    <location>
        <begin position="73"/>
        <end position="84"/>
    </location>
</feature>
<organism evidence="4 5">
    <name type="scientific">Genlisea aurea</name>
    <dbReference type="NCBI Taxonomy" id="192259"/>
    <lineage>
        <taxon>Eukaryota</taxon>
        <taxon>Viridiplantae</taxon>
        <taxon>Streptophyta</taxon>
        <taxon>Embryophyta</taxon>
        <taxon>Tracheophyta</taxon>
        <taxon>Spermatophyta</taxon>
        <taxon>Magnoliopsida</taxon>
        <taxon>eudicotyledons</taxon>
        <taxon>Gunneridae</taxon>
        <taxon>Pentapetalae</taxon>
        <taxon>asterids</taxon>
        <taxon>lamiids</taxon>
        <taxon>Lamiales</taxon>
        <taxon>Lentibulariaceae</taxon>
        <taxon>Genlisea</taxon>
    </lineage>
</organism>
<feature type="non-terminal residue" evidence="4">
    <location>
        <position position="93"/>
    </location>
</feature>
<proteinExistence type="inferred from homology"/>
<dbReference type="OrthoDB" id="1916983at2759"/>
<evidence type="ECO:0000259" key="3">
    <source>
        <dbReference type="Pfam" id="PF11250"/>
    </source>
</evidence>
<feature type="domain" description="FAF" evidence="3">
    <location>
        <begin position="14"/>
        <end position="66"/>
    </location>
</feature>
<comment type="similarity">
    <text evidence="1">Belongs to the fantastic four family.</text>
</comment>
<dbReference type="Proteomes" id="UP000015453">
    <property type="component" value="Unassembled WGS sequence"/>
</dbReference>
<reference evidence="4 5" key="1">
    <citation type="journal article" date="2013" name="BMC Genomics">
        <title>The miniature genome of a carnivorous plant Genlisea aurea contains a low number of genes and short non-coding sequences.</title>
        <authorList>
            <person name="Leushkin E.V."/>
            <person name="Sutormin R.A."/>
            <person name="Nabieva E.R."/>
            <person name="Penin A.A."/>
            <person name="Kondrashov A.S."/>
            <person name="Logacheva M.D."/>
        </authorList>
    </citation>
    <scope>NUCLEOTIDE SEQUENCE [LARGE SCALE GENOMIC DNA]</scope>
</reference>
<evidence type="ECO:0000313" key="4">
    <source>
        <dbReference type="EMBL" id="EPS59315.1"/>
    </source>
</evidence>
<dbReference type="EMBL" id="AUSU01008460">
    <property type="protein sequence ID" value="EPS59315.1"/>
    <property type="molecule type" value="Genomic_DNA"/>
</dbReference>
<dbReference type="PANTHER" id="PTHR33155:SF4">
    <property type="entry name" value="PROTEIN FANTASTIC FOUR 3"/>
    <property type="match status" value="1"/>
</dbReference>
<dbReference type="InterPro" id="IPR046431">
    <property type="entry name" value="FAF_dom"/>
</dbReference>
<evidence type="ECO:0000256" key="1">
    <source>
        <dbReference type="ARBA" id="ARBA00008690"/>
    </source>
</evidence>
<dbReference type="PANTHER" id="PTHR33155">
    <property type="entry name" value="FANTASTIC FOUR-LIKE PROTEIN (DUF3049)"/>
    <property type="match status" value="1"/>
</dbReference>
<comment type="caution">
    <text evidence="4">The sequence shown here is derived from an EMBL/GenBank/DDBJ whole genome shotgun (WGS) entry which is preliminary data.</text>
</comment>
<protein>
    <recommendedName>
        <fullName evidence="3">FAF domain-containing protein</fullName>
    </recommendedName>
</protein>
<evidence type="ECO:0000313" key="5">
    <source>
        <dbReference type="Proteomes" id="UP000015453"/>
    </source>
</evidence>
<name>S8BXF0_9LAMI</name>
<feature type="region of interest" description="Disordered" evidence="2">
    <location>
        <begin position="73"/>
        <end position="93"/>
    </location>
</feature>
<keyword evidence="5" id="KW-1185">Reference proteome</keyword>
<dbReference type="Pfam" id="PF11250">
    <property type="entry name" value="FAF"/>
    <property type="match status" value="1"/>
</dbReference>
<accession>S8BXF0</accession>
<dbReference type="AlphaFoldDB" id="S8BXF0"/>